<sequence>MLTGRSFIVLNFCVFLLLIFSVWALPNGRFVLVLTDPDAAPDYPLSVIANAGGDFVAQGRFPWMTVAHSEAPDFAARLASAGAVLVLNHQLALGCLEGNKG</sequence>
<proteinExistence type="predicted"/>
<gene>
    <name evidence="1" type="ORF">HNQ75_001002</name>
</gene>
<protein>
    <submittedName>
        <fullName evidence="1">Uncharacterized protein</fullName>
    </submittedName>
</protein>
<dbReference type="EMBL" id="JACHEJ010000002">
    <property type="protein sequence ID" value="MBB6179048.1"/>
    <property type="molecule type" value="Genomic_DNA"/>
</dbReference>
<comment type="caution">
    <text evidence="1">The sequence shown here is derived from an EMBL/GenBank/DDBJ whole genome shotgun (WGS) entry which is preliminary data.</text>
</comment>
<evidence type="ECO:0000313" key="2">
    <source>
        <dbReference type="Proteomes" id="UP000535501"/>
    </source>
</evidence>
<evidence type="ECO:0000313" key="1">
    <source>
        <dbReference type="EMBL" id="MBB6179048.1"/>
    </source>
</evidence>
<dbReference type="Proteomes" id="UP000535501">
    <property type="component" value="Unassembled WGS sequence"/>
</dbReference>
<dbReference type="RefSeq" id="WP_077547073.1">
    <property type="nucleotide sequence ID" value="NZ_JACHEJ010000002.1"/>
</dbReference>
<organism evidence="1 2">
    <name type="scientific">Pseudorhizobium flavum</name>
    <dbReference type="NCBI Taxonomy" id="1335061"/>
    <lineage>
        <taxon>Bacteria</taxon>
        <taxon>Pseudomonadati</taxon>
        <taxon>Pseudomonadota</taxon>
        <taxon>Alphaproteobacteria</taxon>
        <taxon>Hyphomicrobiales</taxon>
        <taxon>Rhizobiaceae</taxon>
        <taxon>Rhizobium/Agrobacterium group</taxon>
        <taxon>Pseudorhizobium</taxon>
    </lineage>
</organism>
<name>A0A7W9YVC3_9HYPH</name>
<dbReference type="AlphaFoldDB" id="A0A7W9YVC3"/>
<accession>A0A7W9YVC3</accession>
<reference evidence="1 2" key="1">
    <citation type="submission" date="2020-08" db="EMBL/GenBank/DDBJ databases">
        <title>Genomic Encyclopedia of Type Strains, Phase IV (KMG-IV): sequencing the most valuable type-strain genomes for metagenomic binning, comparative biology and taxonomic classification.</title>
        <authorList>
            <person name="Goeker M."/>
        </authorList>
    </citation>
    <scope>NUCLEOTIDE SEQUENCE [LARGE SCALE GENOMIC DNA]</scope>
    <source>
        <strain evidence="1 2">DSM 102134</strain>
    </source>
</reference>
<keyword evidence="2" id="KW-1185">Reference proteome</keyword>